<name>A0AAN2FDL2_ENTAG</name>
<dbReference type="AlphaFoldDB" id="A0AAN2FDL2"/>
<gene>
    <name evidence="1" type="ORF">DAPPPG734_11820</name>
</gene>
<organism evidence="1 2">
    <name type="scientific">Enterobacter agglomerans</name>
    <name type="common">Erwinia herbicola</name>
    <name type="synonym">Pantoea agglomerans</name>
    <dbReference type="NCBI Taxonomy" id="549"/>
    <lineage>
        <taxon>Bacteria</taxon>
        <taxon>Pseudomonadati</taxon>
        <taxon>Pseudomonadota</taxon>
        <taxon>Gammaproteobacteria</taxon>
        <taxon>Enterobacterales</taxon>
        <taxon>Erwiniaceae</taxon>
        <taxon>Pantoea</taxon>
        <taxon>Pantoea agglomerans group</taxon>
    </lineage>
</organism>
<sequence length="231" mass="26641">MSMSYLKIKLQAERTIALNFEKALAELHQTMLDTGRGIVSGAQRASGYGSCFFDDYKDVCNQLKQEDLRYLKQLRMLFTRQDVVLEMVEIYFRKKLSRIGDTGIQNIQRLLAEKASDYASGKFSKLAIAQLIALVITQSRDFKQSHINVINATSSYAVTAFKFYGKFEVATKAARKLRFDDAEYYFDLYNANLEMFYYLIEPEMSRIIYLKNSGSTSEEQILNLLNKILIK</sequence>
<evidence type="ECO:0000313" key="1">
    <source>
        <dbReference type="EMBL" id="CAH6297001.1"/>
    </source>
</evidence>
<evidence type="ECO:0000313" key="2">
    <source>
        <dbReference type="Proteomes" id="UP001158961"/>
    </source>
</evidence>
<dbReference type="Proteomes" id="UP001158961">
    <property type="component" value="Chromosome"/>
</dbReference>
<protein>
    <submittedName>
        <fullName evidence="1">Uncharacterized protein</fullName>
    </submittedName>
</protein>
<proteinExistence type="predicted"/>
<accession>A0AAN2FDL2</accession>
<dbReference type="EMBL" id="OW970315">
    <property type="protein sequence ID" value="CAH6297001.1"/>
    <property type="molecule type" value="Genomic_DNA"/>
</dbReference>
<dbReference type="RefSeq" id="WP_227024287.1">
    <property type="nucleotide sequence ID" value="NZ_CAJOSF010000001.1"/>
</dbReference>
<reference evidence="1" key="1">
    <citation type="submission" date="2022-05" db="EMBL/GenBank/DDBJ databases">
        <authorList>
            <person name="Pothier F. J."/>
        </authorList>
    </citation>
    <scope>NUCLEOTIDE SEQUENCE</scope>
    <source>
        <strain evidence="1">DAPP-PG734</strain>
    </source>
</reference>